<evidence type="ECO:0000256" key="2">
    <source>
        <dbReference type="ARBA" id="ARBA00004651"/>
    </source>
</evidence>
<evidence type="ECO:0000256" key="8">
    <source>
        <dbReference type="ARBA" id="ARBA00022741"/>
    </source>
</evidence>
<comment type="subcellular location">
    <subcellularLocation>
        <location evidence="2">Cell membrane</location>
        <topology evidence="2">Multi-pass membrane protein</topology>
    </subcellularLocation>
</comment>
<evidence type="ECO:0000313" key="18">
    <source>
        <dbReference type="Proteomes" id="UP000585721"/>
    </source>
</evidence>
<accession>A0A841GD63</accession>
<dbReference type="InterPro" id="IPR004358">
    <property type="entry name" value="Sig_transdc_His_kin-like_C"/>
</dbReference>
<feature type="domain" description="Histidine kinase" evidence="15">
    <location>
        <begin position="366"/>
        <end position="562"/>
    </location>
</feature>
<dbReference type="SMART" id="SM00091">
    <property type="entry name" value="PAS"/>
    <property type="match status" value="1"/>
</dbReference>
<dbReference type="RefSeq" id="WP_223157720.1">
    <property type="nucleotide sequence ID" value="NZ_JACHGR010000001.1"/>
</dbReference>
<keyword evidence="12" id="KW-0902">Two-component regulatory system</keyword>
<dbReference type="InterPro" id="IPR035965">
    <property type="entry name" value="PAS-like_dom_sf"/>
</dbReference>
<evidence type="ECO:0000256" key="1">
    <source>
        <dbReference type="ARBA" id="ARBA00000085"/>
    </source>
</evidence>
<dbReference type="CDD" id="cd16915">
    <property type="entry name" value="HATPase_DpiB-CitA-like"/>
    <property type="match status" value="1"/>
</dbReference>
<dbReference type="SUPFAM" id="SSF55874">
    <property type="entry name" value="ATPase domain of HSP90 chaperone/DNA topoisomerase II/histidine kinase"/>
    <property type="match status" value="1"/>
</dbReference>
<evidence type="ECO:0000313" key="17">
    <source>
        <dbReference type="EMBL" id="MBB6054526.1"/>
    </source>
</evidence>
<dbReference type="Pfam" id="PF00989">
    <property type="entry name" value="PAS"/>
    <property type="match status" value="1"/>
</dbReference>
<dbReference type="CDD" id="cd00130">
    <property type="entry name" value="PAS"/>
    <property type="match status" value="1"/>
</dbReference>
<protein>
    <recommendedName>
        <fullName evidence="3">histidine kinase</fullName>
        <ecNumber evidence="3">2.7.13.3</ecNumber>
    </recommendedName>
</protein>
<dbReference type="GO" id="GO:0000155">
    <property type="term" value="F:phosphorelay sensor kinase activity"/>
    <property type="evidence" value="ECO:0007669"/>
    <property type="project" value="InterPro"/>
</dbReference>
<keyword evidence="11 14" id="KW-1133">Transmembrane helix</keyword>
<dbReference type="SUPFAM" id="SSF103190">
    <property type="entry name" value="Sensory domain-like"/>
    <property type="match status" value="1"/>
</dbReference>
<organism evidence="17 18">
    <name type="scientific">Tolumonas osonensis</name>
    <dbReference type="NCBI Taxonomy" id="675874"/>
    <lineage>
        <taxon>Bacteria</taxon>
        <taxon>Pseudomonadati</taxon>
        <taxon>Pseudomonadota</taxon>
        <taxon>Gammaproteobacteria</taxon>
        <taxon>Aeromonadales</taxon>
        <taxon>Aeromonadaceae</taxon>
        <taxon>Tolumonas</taxon>
    </lineage>
</organism>
<evidence type="ECO:0000256" key="7">
    <source>
        <dbReference type="ARBA" id="ARBA00022692"/>
    </source>
</evidence>
<dbReference type="GO" id="GO:0005886">
    <property type="term" value="C:plasma membrane"/>
    <property type="evidence" value="ECO:0007669"/>
    <property type="project" value="UniProtKB-SubCell"/>
</dbReference>
<feature type="domain" description="PAS" evidence="16">
    <location>
        <begin position="238"/>
        <end position="276"/>
    </location>
</feature>
<keyword evidence="9 17" id="KW-0418">Kinase</keyword>
<dbReference type="PANTHER" id="PTHR43547">
    <property type="entry name" value="TWO-COMPONENT HISTIDINE KINASE"/>
    <property type="match status" value="1"/>
</dbReference>
<dbReference type="PROSITE" id="PS50112">
    <property type="entry name" value="PAS"/>
    <property type="match status" value="1"/>
</dbReference>
<dbReference type="Pfam" id="PF17203">
    <property type="entry name" value="sCache_3_2"/>
    <property type="match status" value="1"/>
</dbReference>
<name>A0A841GD63_9GAMM</name>
<keyword evidence="10" id="KW-0067">ATP-binding</keyword>
<gene>
    <name evidence="17" type="ORF">HNR75_000391</name>
</gene>
<evidence type="ECO:0000259" key="16">
    <source>
        <dbReference type="PROSITE" id="PS50112"/>
    </source>
</evidence>
<evidence type="ECO:0000256" key="10">
    <source>
        <dbReference type="ARBA" id="ARBA00022840"/>
    </source>
</evidence>
<sequence length="566" mass="62507">MQAINPYNGRPIQIFTNKMRLKPLLKPYATSMTFQNRLFLLLILVIGLQLLVIGVFVHHRIADILDKEVGNRALMQARQIATRPTIIEGIETHNYDEIKAYVDELQTFYSDASFIVVGDAKGIRIAHPDPGKVGFPMVGDDNTLALINKKSYVSLSKGTLGFGMRGKAPVLNRKGDVIGIVSVGYLLNSIASWRNLYLSPVMAMLAIMLLSAIVAAYFFSRHIKKQMLNMEPDEIALSLRMESAILESVYEGVVAIDHEGLIYSINQNARRILGISSNTEQLHGTPINALITPSDFFIPGSQQTAQHAVKDEILSLNGDYVIASRVPCLLDGKALGWVISFRRKDDINTLSLQLSQVQQHAENLRVMRHEYANKLSTVAGLIQLGAYEDALKTIRKETTQQQQLVDFFITRFNNNRVAGLLLSKYIRAQELGLELILDPGCEMRKALPDALDTDALTTILGNLLDNAYEATLKNPASSKKITLLLTDAGDELVIEVADNGTGIAPAVADTLFERGVTTKKEDGHGYGMYLINRYVRHAGGYIIIDEADPVGAIISLFIPLKGPAYE</sequence>
<proteinExistence type="predicted"/>
<dbReference type="Proteomes" id="UP000585721">
    <property type="component" value="Unassembled WGS sequence"/>
</dbReference>
<keyword evidence="5" id="KW-0597">Phosphoprotein</keyword>
<keyword evidence="8" id="KW-0547">Nucleotide-binding</keyword>
<dbReference type="InterPro" id="IPR003594">
    <property type="entry name" value="HATPase_dom"/>
</dbReference>
<dbReference type="AlphaFoldDB" id="A0A841GD63"/>
<keyword evidence="18" id="KW-1185">Reference proteome</keyword>
<feature type="transmembrane region" description="Helical" evidence="14">
    <location>
        <begin position="197"/>
        <end position="220"/>
    </location>
</feature>
<dbReference type="SUPFAM" id="SSF55890">
    <property type="entry name" value="Sporulation response regulatory protein Spo0B"/>
    <property type="match status" value="1"/>
</dbReference>
<feature type="transmembrane region" description="Helical" evidence="14">
    <location>
        <begin position="38"/>
        <end position="57"/>
    </location>
</feature>
<dbReference type="GO" id="GO:0006355">
    <property type="term" value="P:regulation of DNA-templated transcription"/>
    <property type="evidence" value="ECO:0007669"/>
    <property type="project" value="InterPro"/>
</dbReference>
<evidence type="ECO:0000256" key="13">
    <source>
        <dbReference type="ARBA" id="ARBA00023136"/>
    </source>
</evidence>
<dbReference type="FunFam" id="3.30.450.20:FF:000018">
    <property type="entry name" value="Sensor histidine kinase DcuS"/>
    <property type="match status" value="1"/>
</dbReference>
<evidence type="ECO:0000256" key="5">
    <source>
        <dbReference type="ARBA" id="ARBA00022553"/>
    </source>
</evidence>
<dbReference type="GO" id="GO:0005524">
    <property type="term" value="F:ATP binding"/>
    <property type="evidence" value="ECO:0007669"/>
    <property type="project" value="UniProtKB-KW"/>
</dbReference>
<dbReference type="Gene3D" id="3.30.450.20">
    <property type="entry name" value="PAS domain"/>
    <property type="match status" value="2"/>
</dbReference>
<dbReference type="PANTHER" id="PTHR43547:SF3">
    <property type="entry name" value="SENSOR PROTEIN CITS"/>
    <property type="match status" value="1"/>
</dbReference>
<dbReference type="InterPro" id="IPR033463">
    <property type="entry name" value="sCache_3"/>
</dbReference>
<dbReference type="Pfam" id="PF14689">
    <property type="entry name" value="SPOB_a"/>
    <property type="match status" value="1"/>
</dbReference>
<evidence type="ECO:0000256" key="3">
    <source>
        <dbReference type="ARBA" id="ARBA00012438"/>
    </source>
</evidence>
<dbReference type="InterPro" id="IPR016120">
    <property type="entry name" value="Sig_transdc_His_kin_SpoOB"/>
</dbReference>
<dbReference type="InterPro" id="IPR013767">
    <property type="entry name" value="PAS_fold"/>
</dbReference>
<evidence type="ECO:0000256" key="4">
    <source>
        <dbReference type="ARBA" id="ARBA00022475"/>
    </source>
</evidence>
<dbReference type="EMBL" id="JACHGR010000001">
    <property type="protein sequence ID" value="MBB6054526.1"/>
    <property type="molecule type" value="Genomic_DNA"/>
</dbReference>
<dbReference type="EC" id="2.7.13.3" evidence="3"/>
<keyword evidence="6 17" id="KW-0808">Transferase</keyword>
<comment type="catalytic activity">
    <reaction evidence="1">
        <text>ATP + protein L-histidine = ADP + protein N-phospho-L-histidine.</text>
        <dbReference type="EC" id="2.7.13.3"/>
    </reaction>
</comment>
<dbReference type="CDD" id="cd18773">
    <property type="entry name" value="PDC1_HK_sensor"/>
    <property type="match status" value="1"/>
</dbReference>
<comment type="caution">
    <text evidence="17">The sequence shown here is derived from an EMBL/GenBank/DDBJ whole genome shotgun (WGS) entry which is preliminary data.</text>
</comment>
<evidence type="ECO:0000259" key="15">
    <source>
        <dbReference type="PROSITE" id="PS50109"/>
    </source>
</evidence>
<keyword evidence="4" id="KW-1003">Cell membrane</keyword>
<evidence type="ECO:0000256" key="9">
    <source>
        <dbReference type="ARBA" id="ARBA00022777"/>
    </source>
</evidence>
<evidence type="ECO:0000256" key="6">
    <source>
        <dbReference type="ARBA" id="ARBA00022679"/>
    </source>
</evidence>
<evidence type="ECO:0000256" key="11">
    <source>
        <dbReference type="ARBA" id="ARBA00022989"/>
    </source>
</evidence>
<dbReference type="Pfam" id="PF02518">
    <property type="entry name" value="HATPase_c"/>
    <property type="match status" value="1"/>
</dbReference>
<dbReference type="SUPFAM" id="SSF55785">
    <property type="entry name" value="PYP-like sensor domain (PAS domain)"/>
    <property type="match status" value="1"/>
</dbReference>
<dbReference type="InterPro" id="IPR029151">
    <property type="entry name" value="Sensor-like_sf"/>
</dbReference>
<dbReference type="Gene3D" id="1.10.287.130">
    <property type="match status" value="1"/>
</dbReference>
<dbReference type="InterPro" id="IPR000014">
    <property type="entry name" value="PAS"/>
</dbReference>
<dbReference type="SMART" id="SM00387">
    <property type="entry name" value="HATPase_c"/>
    <property type="match status" value="1"/>
</dbReference>
<evidence type="ECO:0000256" key="14">
    <source>
        <dbReference type="SAM" id="Phobius"/>
    </source>
</evidence>
<dbReference type="InterPro" id="IPR005467">
    <property type="entry name" value="His_kinase_dom"/>
</dbReference>
<evidence type="ECO:0000256" key="12">
    <source>
        <dbReference type="ARBA" id="ARBA00023012"/>
    </source>
</evidence>
<keyword evidence="13 14" id="KW-0472">Membrane</keyword>
<keyword evidence="7 14" id="KW-0812">Transmembrane</keyword>
<dbReference type="InterPro" id="IPR039506">
    <property type="entry name" value="SPOB_a"/>
</dbReference>
<dbReference type="Gene3D" id="3.30.565.10">
    <property type="entry name" value="Histidine kinase-like ATPase, C-terminal domain"/>
    <property type="match status" value="1"/>
</dbReference>
<reference evidence="17 18" key="1">
    <citation type="submission" date="2020-08" db="EMBL/GenBank/DDBJ databases">
        <title>Genomic Encyclopedia of Type Strains, Phase IV (KMG-IV): sequencing the most valuable type-strain genomes for metagenomic binning, comparative biology and taxonomic classification.</title>
        <authorList>
            <person name="Goeker M."/>
        </authorList>
    </citation>
    <scope>NUCLEOTIDE SEQUENCE [LARGE SCALE GENOMIC DNA]</scope>
    <source>
        <strain evidence="17 18">DSM 22975</strain>
    </source>
</reference>
<dbReference type="PRINTS" id="PR00344">
    <property type="entry name" value="BCTRLSENSOR"/>
</dbReference>
<dbReference type="PROSITE" id="PS50109">
    <property type="entry name" value="HIS_KIN"/>
    <property type="match status" value="1"/>
</dbReference>
<dbReference type="InterPro" id="IPR036890">
    <property type="entry name" value="HATPase_C_sf"/>
</dbReference>